<evidence type="ECO:0000313" key="2">
    <source>
        <dbReference type="EMBL" id="RCV44244.1"/>
    </source>
</evidence>
<reference evidence="2" key="2">
    <citation type="submission" date="2015-07" db="EMBL/GenBank/DDBJ databases">
        <authorList>
            <person name="Noorani M."/>
        </authorList>
    </citation>
    <scope>NUCLEOTIDE SEQUENCE</scope>
    <source>
        <strain evidence="2">Yugu1</strain>
    </source>
</reference>
<gene>
    <name evidence="2" type="ORF">SETIT_9G357900v2</name>
</gene>
<reference evidence="2" key="1">
    <citation type="journal article" date="2012" name="Nat. Biotechnol.">
        <title>Reference genome sequence of the model plant Setaria.</title>
        <authorList>
            <person name="Bennetzen J.L."/>
            <person name="Schmutz J."/>
            <person name="Wang H."/>
            <person name="Percifield R."/>
            <person name="Hawkins J."/>
            <person name="Pontaroli A.C."/>
            <person name="Estep M."/>
            <person name="Feng L."/>
            <person name="Vaughn J.N."/>
            <person name="Grimwood J."/>
            <person name="Jenkins J."/>
            <person name="Barry K."/>
            <person name="Lindquist E."/>
            <person name="Hellsten U."/>
            <person name="Deshpande S."/>
            <person name="Wang X."/>
            <person name="Wu X."/>
            <person name="Mitros T."/>
            <person name="Triplett J."/>
            <person name="Yang X."/>
            <person name="Ye C.Y."/>
            <person name="Mauro-Herrera M."/>
            <person name="Wang L."/>
            <person name="Li P."/>
            <person name="Sharma M."/>
            <person name="Sharma R."/>
            <person name="Ronald P.C."/>
            <person name="Panaud O."/>
            <person name="Kellogg E.A."/>
            <person name="Brutnell T.P."/>
            <person name="Doust A.N."/>
            <person name="Tuskan G.A."/>
            <person name="Rokhsar D."/>
            <person name="Devos K.M."/>
        </authorList>
    </citation>
    <scope>NUCLEOTIDE SEQUENCE [LARGE SCALE GENOMIC DNA]</scope>
    <source>
        <strain evidence="2">Yugu1</strain>
    </source>
</reference>
<dbReference type="EMBL" id="CM003536">
    <property type="protein sequence ID" value="RCV44244.1"/>
    <property type="molecule type" value="Genomic_DNA"/>
</dbReference>
<feature type="compositionally biased region" description="Pro residues" evidence="1">
    <location>
        <begin position="22"/>
        <end position="45"/>
    </location>
</feature>
<evidence type="ECO:0000256" key="1">
    <source>
        <dbReference type="SAM" id="MobiDB-lite"/>
    </source>
</evidence>
<proteinExistence type="predicted"/>
<organism evidence="2">
    <name type="scientific">Setaria italica</name>
    <name type="common">Foxtail millet</name>
    <name type="synonym">Panicum italicum</name>
    <dbReference type="NCBI Taxonomy" id="4555"/>
    <lineage>
        <taxon>Eukaryota</taxon>
        <taxon>Viridiplantae</taxon>
        <taxon>Streptophyta</taxon>
        <taxon>Embryophyta</taxon>
        <taxon>Tracheophyta</taxon>
        <taxon>Spermatophyta</taxon>
        <taxon>Magnoliopsida</taxon>
        <taxon>Liliopsida</taxon>
        <taxon>Poales</taxon>
        <taxon>Poaceae</taxon>
        <taxon>PACMAD clade</taxon>
        <taxon>Panicoideae</taxon>
        <taxon>Panicodae</taxon>
        <taxon>Paniceae</taxon>
        <taxon>Cenchrinae</taxon>
        <taxon>Setaria</taxon>
    </lineage>
</organism>
<sequence length="153" mass="15902">MTVKEKYGGRDQVYSASGQAPAPNPTPCPPSPPPCHPIFPLPPAPAAAAPLSSPAPSLPPPPVTRTSAIVQFPSCDDGEDKRRWDEDRARRSASHSPSASTALHRALPSPTPAAPSPPSAHTGPKPRGWPQIEAPLTSVRGAAPICRPLQAVD</sequence>
<name>A0A368SPG0_SETIT</name>
<feature type="compositionally biased region" description="Pro residues" evidence="1">
    <location>
        <begin position="109"/>
        <end position="118"/>
    </location>
</feature>
<feature type="region of interest" description="Disordered" evidence="1">
    <location>
        <begin position="1"/>
        <end position="153"/>
    </location>
</feature>
<accession>A0A368SPG0</accession>
<dbReference type="AlphaFoldDB" id="A0A368SPG0"/>
<protein>
    <submittedName>
        <fullName evidence="2">Uncharacterized protein</fullName>
    </submittedName>
</protein>
<feature type="compositionally biased region" description="Low complexity" evidence="1">
    <location>
        <begin position="46"/>
        <end position="55"/>
    </location>
</feature>
<feature type="compositionally biased region" description="Basic and acidic residues" evidence="1">
    <location>
        <begin position="79"/>
        <end position="90"/>
    </location>
</feature>